<evidence type="ECO:0000313" key="6">
    <source>
        <dbReference type="EMBL" id="KAL3694774.1"/>
    </source>
</evidence>
<keyword evidence="5" id="KW-0732">Signal</keyword>
<evidence type="ECO:0000256" key="5">
    <source>
        <dbReference type="SAM" id="SignalP"/>
    </source>
</evidence>
<feature type="signal peptide" evidence="5">
    <location>
        <begin position="1"/>
        <end position="24"/>
    </location>
</feature>
<sequence length="344" mass="37361">MAVRNNILPVNLVFKFILLASLITENIDLAGAWLGVNFGEDGDNLPSRTDVVKKLTDIGMKQVRIYHTYAETMSAFANSGIDLIIGISNDDFMTVLADVNSSLNWLNTNVVPYPNTNVVTITVGNEVFASDSELLIAALLPSMENLYSALQQLALDDITVTTAHAFDVMGVSYPPSAGAFKSEYLSTMTGIAEFLSRTGSFVFVNFYPYFTYEADKTNVQLSYALLGSGYLVDSGNGKVYINLLAQAVDAVYTALTAVGYGDLVVRVSEIGWPSGGGDDATVANAQTHNQNLVALVEEGTPLKPDNKVDAFLFAMFNENLKAAGVEQNWGLYYPNLTEVYHIDF</sequence>
<keyword evidence="3" id="KW-0326">Glycosidase</keyword>
<evidence type="ECO:0000313" key="7">
    <source>
        <dbReference type="Proteomes" id="UP001633002"/>
    </source>
</evidence>
<organism evidence="6 7">
    <name type="scientific">Riccia sorocarpa</name>
    <dbReference type="NCBI Taxonomy" id="122646"/>
    <lineage>
        <taxon>Eukaryota</taxon>
        <taxon>Viridiplantae</taxon>
        <taxon>Streptophyta</taxon>
        <taxon>Embryophyta</taxon>
        <taxon>Marchantiophyta</taxon>
        <taxon>Marchantiopsida</taxon>
        <taxon>Marchantiidae</taxon>
        <taxon>Marchantiales</taxon>
        <taxon>Ricciaceae</taxon>
        <taxon>Riccia</taxon>
    </lineage>
</organism>
<dbReference type="SUPFAM" id="SSF51445">
    <property type="entry name" value="(Trans)glycosidases"/>
    <property type="match status" value="1"/>
</dbReference>
<dbReference type="PANTHER" id="PTHR32227">
    <property type="entry name" value="GLUCAN ENDO-1,3-BETA-GLUCOSIDASE BG1-RELATED-RELATED"/>
    <property type="match status" value="1"/>
</dbReference>
<dbReference type="InterPro" id="IPR017853">
    <property type="entry name" value="GH"/>
</dbReference>
<feature type="chain" id="PRO_5044832282" description="Glucan endo-1,3-beta-D-glucosidase" evidence="5">
    <location>
        <begin position="25"/>
        <end position="344"/>
    </location>
</feature>
<evidence type="ECO:0000256" key="4">
    <source>
        <dbReference type="RuleBase" id="RU004335"/>
    </source>
</evidence>
<gene>
    <name evidence="6" type="ORF">R1sor_008425</name>
</gene>
<dbReference type="AlphaFoldDB" id="A0ABD3HZL2"/>
<dbReference type="InterPro" id="IPR000490">
    <property type="entry name" value="Glyco_hydro_17"/>
</dbReference>
<dbReference type="Proteomes" id="UP001633002">
    <property type="component" value="Unassembled WGS sequence"/>
</dbReference>
<protein>
    <recommendedName>
        <fullName evidence="8">Glucan endo-1,3-beta-D-glucosidase</fullName>
    </recommendedName>
</protein>
<keyword evidence="7" id="KW-1185">Reference proteome</keyword>
<comment type="caution">
    <text evidence="6">The sequence shown here is derived from an EMBL/GenBank/DDBJ whole genome shotgun (WGS) entry which is preliminary data.</text>
</comment>
<evidence type="ECO:0008006" key="8">
    <source>
        <dbReference type="Google" id="ProtNLM"/>
    </source>
</evidence>
<evidence type="ECO:0000256" key="2">
    <source>
        <dbReference type="ARBA" id="ARBA00022801"/>
    </source>
</evidence>
<dbReference type="GO" id="GO:0016798">
    <property type="term" value="F:hydrolase activity, acting on glycosyl bonds"/>
    <property type="evidence" value="ECO:0007669"/>
    <property type="project" value="UniProtKB-KW"/>
</dbReference>
<accession>A0ABD3HZL2</accession>
<keyword evidence="2" id="KW-0378">Hydrolase</keyword>
<dbReference type="EMBL" id="JBJQOH010000003">
    <property type="protein sequence ID" value="KAL3694774.1"/>
    <property type="molecule type" value="Genomic_DNA"/>
</dbReference>
<dbReference type="Pfam" id="PF00332">
    <property type="entry name" value="Glyco_hydro_17"/>
    <property type="match status" value="1"/>
</dbReference>
<evidence type="ECO:0000256" key="1">
    <source>
        <dbReference type="ARBA" id="ARBA00008773"/>
    </source>
</evidence>
<dbReference type="FunFam" id="3.20.20.80:FF:000010">
    <property type="entry name" value="glucan endo-1,3-beta-glucosidase, basic"/>
    <property type="match status" value="1"/>
</dbReference>
<dbReference type="InterPro" id="IPR044965">
    <property type="entry name" value="Glyco_hydro_17_plant"/>
</dbReference>
<name>A0ABD3HZL2_9MARC</name>
<dbReference type="Gene3D" id="3.20.20.80">
    <property type="entry name" value="Glycosidases"/>
    <property type="match status" value="1"/>
</dbReference>
<evidence type="ECO:0000256" key="3">
    <source>
        <dbReference type="ARBA" id="ARBA00023295"/>
    </source>
</evidence>
<reference evidence="6 7" key="1">
    <citation type="submission" date="2024-09" db="EMBL/GenBank/DDBJ databases">
        <title>Chromosome-scale assembly of Riccia sorocarpa.</title>
        <authorList>
            <person name="Paukszto L."/>
        </authorList>
    </citation>
    <scope>NUCLEOTIDE SEQUENCE [LARGE SCALE GENOMIC DNA]</scope>
    <source>
        <strain evidence="6">LP-2024</strain>
        <tissue evidence="6">Aerial parts of the thallus</tissue>
    </source>
</reference>
<proteinExistence type="inferred from homology"/>
<comment type="similarity">
    <text evidence="1 4">Belongs to the glycosyl hydrolase 17 family.</text>
</comment>